<organism evidence="1 2">
    <name type="scientific">Sporolactobacillus putidus</name>
    <dbReference type="NCBI Taxonomy" id="492735"/>
    <lineage>
        <taxon>Bacteria</taxon>
        <taxon>Bacillati</taxon>
        <taxon>Bacillota</taxon>
        <taxon>Bacilli</taxon>
        <taxon>Bacillales</taxon>
        <taxon>Sporolactobacillaceae</taxon>
        <taxon>Sporolactobacillus</taxon>
    </lineage>
</organism>
<name>A0A917S617_9BACL</name>
<reference evidence="1" key="2">
    <citation type="submission" date="2020-09" db="EMBL/GenBank/DDBJ databases">
        <authorList>
            <person name="Sun Q."/>
            <person name="Ohkuma M."/>
        </authorList>
    </citation>
    <scope>NUCLEOTIDE SEQUENCE</scope>
    <source>
        <strain evidence="1">JCM 15325</strain>
    </source>
</reference>
<reference evidence="1" key="1">
    <citation type="journal article" date="2014" name="Int. J. Syst. Evol. Microbiol.">
        <title>Complete genome sequence of Corynebacterium casei LMG S-19264T (=DSM 44701T), isolated from a smear-ripened cheese.</title>
        <authorList>
            <consortium name="US DOE Joint Genome Institute (JGI-PGF)"/>
            <person name="Walter F."/>
            <person name="Albersmeier A."/>
            <person name="Kalinowski J."/>
            <person name="Ruckert C."/>
        </authorList>
    </citation>
    <scope>NUCLEOTIDE SEQUENCE</scope>
    <source>
        <strain evidence="1">JCM 15325</strain>
    </source>
</reference>
<dbReference type="InterPro" id="IPR012441">
    <property type="entry name" value="DUF1643"/>
</dbReference>
<comment type="caution">
    <text evidence="1">The sequence shown here is derived from an EMBL/GenBank/DDBJ whole genome shotgun (WGS) entry which is preliminary data.</text>
</comment>
<dbReference type="Pfam" id="PF07799">
    <property type="entry name" value="DUF1643"/>
    <property type="match status" value="1"/>
</dbReference>
<dbReference type="RefSeq" id="WP_188803186.1">
    <property type="nucleotide sequence ID" value="NZ_BMOK01000008.1"/>
</dbReference>
<protein>
    <recommendedName>
        <fullName evidence="3">DUF1643 domain-containing protein</fullName>
    </recommendedName>
</protein>
<evidence type="ECO:0008006" key="3">
    <source>
        <dbReference type="Google" id="ProtNLM"/>
    </source>
</evidence>
<evidence type="ECO:0000313" key="1">
    <source>
        <dbReference type="EMBL" id="GGL57178.1"/>
    </source>
</evidence>
<proteinExistence type="predicted"/>
<accession>A0A917S617</accession>
<keyword evidence="2" id="KW-1185">Reference proteome</keyword>
<sequence length="172" mass="19778">MKWKEATVHCQAAFSDDEKYRYLLTKTWDADKPIAAVLMLNPSTAEEIKLDRTIMNLTNYLVDHGFGTLSVINLFAYRSTDPSKLNQAKQDQGQVNDQFILSTCSAADMVIIGWTRNGNINRKRQVASLLAHLSCTFKCFRDKEGVFPRHPSLLNPSWELIDYDFTFIEREH</sequence>
<dbReference type="EMBL" id="BMOK01000008">
    <property type="protein sequence ID" value="GGL57178.1"/>
    <property type="molecule type" value="Genomic_DNA"/>
</dbReference>
<dbReference type="AlphaFoldDB" id="A0A917S617"/>
<gene>
    <name evidence="1" type="ORF">GCM10007968_21500</name>
</gene>
<dbReference type="Proteomes" id="UP000654670">
    <property type="component" value="Unassembled WGS sequence"/>
</dbReference>
<evidence type="ECO:0000313" key="2">
    <source>
        <dbReference type="Proteomes" id="UP000654670"/>
    </source>
</evidence>